<sequence>MSAGEPDLGILQHLSLELQLLIIENSCPQAVACLSETCKRFAWVSRRWRLHTLKITSRGLPALQHWLEKECDGRSCQCQANTRAEFNKFVRVLLLPKEWSTECRAYLALLAAMAPLRLSEIAASCMEDDVWWQEANKAWKKEIGAEVFASAAAISFRNPSRNGLLSVFKMRLRSMHKEVADLPCTLKLTGCATGYSQFHEWGQDDWNPTAGDEEDEYPGLERICLRVKSLTVDIGGGIEDIIANVYFFDLEDLNVRTRGRGTEWHAVGRLLRDAKKLKTLRLRRGRWSQLESDFLPALESLHVDWTQVPCISGAPQFTVFNKVTLYVHKYDADHALDADYEEAKFILSHEHWREIVFVEDWFWKLPAILLFLTVMAIADYNDLYPHYDMCGLSELAIVRPDLRALPVPFKPFLLKEQLLAFEDPEQLYPNAVQAVVPDWKDHAAAEALRVVGPWGVLRPPETDGAVVCDNDIYLHVLEPFASAWGLSQPIDWVDIAQRLKILIPEIQAILDDKNTEHSRPSAHKLLSYKFFERASPGLKVLPAVARYTQHLKGSIHSASYTGYTGYYGPRGMRLLRQFLVTSFTDATDLQDEITSAIYVSHLAVRLVMGDMKWEGDLGMMKAWLLILETQQFGEERDARTLEDPPNFLSAFASMAQTPASGPSGGSGSLEQDGLGVEPAVSLQTRKSTRLRKRPPRLSDSDTDDTPLITKKTKVSRGATRGRGNAKKSR</sequence>
<dbReference type="EMBL" id="GL377312">
    <property type="protein sequence ID" value="EFI93011.1"/>
    <property type="molecule type" value="Genomic_DNA"/>
</dbReference>
<keyword evidence="4" id="KW-1185">Reference proteome</keyword>
<feature type="domain" description="Restriction of telomere capping protein 4 C-terminal" evidence="2">
    <location>
        <begin position="562"/>
        <end position="634"/>
    </location>
</feature>
<accession>D8QHY7</accession>
<name>D8QHY7_SCHCM</name>
<evidence type="ECO:0000259" key="2">
    <source>
        <dbReference type="Pfam" id="PF14474"/>
    </source>
</evidence>
<dbReference type="InParanoid" id="D8QHY7"/>
<reference evidence="3 4" key="1">
    <citation type="journal article" date="2010" name="Nat. Biotechnol.">
        <title>Genome sequence of the model mushroom Schizophyllum commune.</title>
        <authorList>
            <person name="Ohm R.A."/>
            <person name="de Jong J.F."/>
            <person name="Lugones L.G."/>
            <person name="Aerts A."/>
            <person name="Kothe E."/>
            <person name="Stajich J.E."/>
            <person name="de Vries R.P."/>
            <person name="Record E."/>
            <person name="Levasseur A."/>
            <person name="Baker S.E."/>
            <person name="Bartholomew K.A."/>
            <person name="Coutinho P.M."/>
            <person name="Erdmann S."/>
            <person name="Fowler T.J."/>
            <person name="Gathman A.C."/>
            <person name="Lombard V."/>
            <person name="Henrissat B."/>
            <person name="Knabe N."/>
            <person name="Kuees U."/>
            <person name="Lilly W.W."/>
            <person name="Lindquist E."/>
            <person name="Lucas S."/>
            <person name="Magnuson J.K."/>
            <person name="Piumi F."/>
            <person name="Raudaskoski M."/>
            <person name="Salamov A."/>
            <person name="Schmutz J."/>
            <person name="Schwarze F.W.M.R."/>
            <person name="vanKuyk P.A."/>
            <person name="Horton J.S."/>
            <person name="Grigoriev I.V."/>
            <person name="Woesten H.A.B."/>
        </authorList>
    </citation>
    <scope>NUCLEOTIDE SEQUENCE [LARGE SCALE GENOMIC DNA]</scope>
    <source>
        <strain evidence="4">H4-8 / FGSC 9210</strain>
    </source>
</reference>
<feature type="region of interest" description="Disordered" evidence="1">
    <location>
        <begin position="655"/>
        <end position="729"/>
    </location>
</feature>
<evidence type="ECO:0000256" key="1">
    <source>
        <dbReference type="SAM" id="MobiDB-lite"/>
    </source>
</evidence>
<dbReference type="AlphaFoldDB" id="D8QHY7"/>
<evidence type="ECO:0000313" key="3">
    <source>
        <dbReference type="EMBL" id="EFI93011.1"/>
    </source>
</evidence>
<dbReference type="InterPro" id="IPR028094">
    <property type="entry name" value="RTC4_C"/>
</dbReference>
<evidence type="ECO:0000313" key="4">
    <source>
        <dbReference type="Proteomes" id="UP000007431"/>
    </source>
</evidence>
<dbReference type="Pfam" id="PF14474">
    <property type="entry name" value="RTC4"/>
    <property type="match status" value="1"/>
</dbReference>
<feature type="non-terminal residue" evidence="3">
    <location>
        <position position="729"/>
    </location>
</feature>
<dbReference type="Proteomes" id="UP000007431">
    <property type="component" value="Unassembled WGS sequence"/>
</dbReference>
<gene>
    <name evidence="3" type="ORF">SCHCODRAFT_113480</name>
</gene>
<proteinExistence type="predicted"/>
<feature type="compositionally biased region" description="Basic residues" evidence="1">
    <location>
        <begin position="686"/>
        <end position="695"/>
    </location>
</feature>
<dbReference type="HOGENOM" id="CLU_396456_0_0_1"/>
<organism evidence="4">
    <name type="scientific">Schizophyllum commune (strain H4-8 / FGSC 9210)</name>
    <name type="common">Split gill fungus</name>
    <dbReference type="NCBI Taxonomy" id="578458"/>
    <lineage>
        <taxon>Eukaryota</taxon>
        <taxon>Fungi</taxon>
        <taxon>Dikarya</taxon>
        <taxon>Basidiomycota</taxon>
        <taxon>Agaricomycotina</taxon>
        <taxon>Agaricomycetes</taxon>
        <taxon>Agaricomycetidae</taxon>
        <taxon>Agaricales</taxon>
        <taxon>Schizophyllaceae</taxon>
        <taxon>Schizophyllum</taxon>
    </lineage>
</organism>
<protein>
    <recommendedName>
        <fullName evidence="2">Restriction of telomere capping protein 4 C-terminal domain-containing protein</fullName>
    </recommendedName>
</protein>
<dbReference type="VEuPathDB" id="FungiDB:SCHCODRAFT_02519940"/>